<organism evidence="3 4">
    <name type="scientific">Geranomyces variabilis</name>
    <dbReference type="NCBI Taxonomy" id="109894"/>
    <lineage>
        <taxon>Eukaryota</taxon>
        <taxon>Fungi</taxon>
        <taxon>Fungi incertae sedis</taxon>
        <taxon>Chytridiomycota</taxon>
        <taxon>Chytridiomycota incertae sedis</taxon>
        <taxon>Chytridiomycetes</taxon>
        <taxon>Spizellomycetales</taxon>
        <taxon>Powellomycetaceae</taxon>
        <taxon>Geranomyces</taxon>
    </lineage>
</organism>
<feature type="compositionally biased region" description="Gly residues" evidence="1">
    <location>
        <begin position="239"/>
        <end position="249"/>
    </location>
</feature>
<keyword evidence="4" id="KW-1185">Reference proteome</keyword>
<dbReference type="SUPFAM" id="SSF81383">
    <property type="entry name" value="F-box domain"/>
    <property type="match status" value="1"/>
</dbReference>
<dbReference type="Proteomes" id="UP001212152">
    <property type="component" value="Unassembled WGS sequence"/>
</dbReference>
<reference evidence="3" key="1">
    <citation type="submission" date="2020-05" db="EMBL/GenBank/DDBJ databases">
        <title>Phylogenomic resolution of chytrid fungi.</title>
        <authorList>
            <person name="Stajich J.E."/>
            <person name="Amses K."/>
            <person name="Simmons R."/>
            <person name="Seto K."/>
            <person name="Myers J."/>
            <person name="Bonds A."/>
            <person name="Quandt C.A."/>
            <person name="Barry K."/>
            <person name="Liu P."/>
            <person name="Grigoriev I."/>
            <person name="Longcore J.E."/>
            <person name="James T.Y."/>
        </authorList>
    </citation>
    <scope>NUCLEOTIDE SEQUENCE</scope>
    <source>
        <strain evidence="3">JEL0379</strain>
    </source>
</reference>
<protein>
    <recommendedName>
        <fullName evidence="2">F-box domain-containing protein</fullName>
    </recommendedName>
</protein>
<gene>
    <name evidence="3" type="ORF">HDU87_004955</name>
</gene>
<dbReference type="InterPro" id="IPR036047">
    <property type="entry name" value="F-box-like_dom_sf"/>
</dbReference>
<evidence type="ECO:0000256" key="1">
    <source>
        <dbReference type="SAM" id="MobiDB-lite"/>
    </source>
</evidence>
<dbReference type="SMART" id="SM00256">
    <property type="entry name" value="FBOX"/>
    <property type="match status" value="1"/>
</dbReference>
<name>A0AAD5THW8_9FUNG</name>
<proteinExistence type="predicted"/>
<evidence type="ECO:0000313" key="3">
    <source>
        <dbReference type="EMBL" id="KAJ3176627.1"/>
    </source>
</evidence>
<dbReference type="Gene3D" id="1.20.1280.50">
    <property type="match status" value="1"/>
</dbReference>
<feature type="region of interest" description="Disordered" evidence="1">
    <location>
        <begin position="28"/>
        <end position="57"/>
    </location>
</feature>
<evidence type="ECO:0000313" key="4">
    <source>
        <dbReference type="Proteomes" id="UP001212152"/>
    </source>
</evidence>
<dbReference type="InterPro" id="IPR001810">
    <property type="entry name" value="F-box_dom"/>
</dbReference>
<sequence>MPKPSPARPESCLHGGAAAGSAATMARDGGLHNHHVRPSRLSHHHQHPHSTNAAPVSGGGAPIVCAAGLGGLDLSPPTIHAMPAELLSSIFSFLPFADAANSRSVCLRWSQALLDHQYRRVVLPSLWRCKTFLSVIAQLPARAALVHALAIRQAGGYSWLFDRYDLQTAIFALVEQATNLNEFAFDSSLNGPHSMSYSPTAAPPFFLVTVARLLGPQITHLYGHNEGPRDRPDSPIEDTGGGESGGGGALHAQTVAPPILPTAWWAEPRISPEIPTKSGIAFTKSLPNLQHLSFLFTRDWLAGHPGACNMLIYAAPSLQSVEMDFPPNLAALPAFLDAVPERVRRVHFRGEHLWHRGGAVAVLARAGRTIEICAPAEPVPADEWEQRKEVYAQSLLACPRGAVLRVLGDGNVYHNDLIRVSRNSEAFESVEKVIIATDVQALHAQS</sequence>
<feature type="compositionally biased region" description="Basic residues" evidence="1">
    <location>
        <begin position="32"/>
        <end position="48"/>
    </location>
</feature>
<dbReference type="PROSITE" id="PS50181">
    <property type="entry name" value="FBOX"/>
    <property type="match status" value="1"/>
</dbReference>
<accession>A0AAD5THW8</accession>
<feature type="domain" description="F-box" evidence="2">
    <location>
        <begin position="76"/>
        <end position="121"/>
    </location>
</feature>
<dbReference type="AlphaFoldDB" id="A0AAD5THW8"/>
<feature type="region of interest" description="Disordered" evidence="1">
    <location>
        <begin position="221"/>
        <end position="252"/>
    </location>
</feature>
<comment type="caution">
    <text evidence="3">The sequence shown here is derived from an EMBL/GenBank/DDBJ whole genome shotgun (WGS) entry which is preliminary data.</text>
</comment>
<evidence type="ECO:0000259" key="2">
    <source>
        <dbReference type="PROSITE" id="PS50181"/>
    </source>
</evidence>
<dbReference type="EMBL" id="JADGJQ010000039">
    <property type="protein sequence ID" value="KAJ3176627.1"/>
    <property type="molecule type" value="Genomic_DNA"/>
</dbReference>
<dbReference type="Pfam" id="PF12937">
    <property type="entry name" value="F-box-like"/>
    <property type="match status" value="1"/>
</dbReference>